<sequence length="212" mass="24296">MNHTFHRHDIKIQQARSPRQIAKKAYSTASKKISLDDRRKRQHYHMRERLLIQNTMMKAEMMLNSQSSKLSNSKVALSCPFDNIKTPSRHHYPPPPPLSKPEQLSATLTSHTTKSQSFPAVTLKETSQQPCTTISPTPSLLTANTSLQKSSTASITPFHFLHSIINYLRLPFFELFRLPSFISWSTFLFTKRDRGSCLHSTRISMAANFTHK</sequence>
<evidence type="ECO:0000256" key="1">
    <source>
        <dbReference type="SAM" id="MobiDB-lite"/>
    </source>
</evidence>
<evidence type="ECO:0000313" key="2">
    <source>
        <dbReference type="EMBL" id="ORZ13213.1"/>
    </source>
</evidence>
<dbReference type="Proteomes" id="UP000193560">
    <property type="component" value="Unassembled WGS sequence"/>
</dbReference>
<organism evidence="2 3">
    <name type="scientific">Absidia repens</name>
    <dbReference type="NCBI Taxonomy" id="90262"/>
    <lineage>
        <taxon>Eukaryota</taxon>
        <taxon>Fungi</taxon>
        <taxon>Fungi incertae sedis</taxon>
        <taxon>Mucoromycota</taxon>
        <taxon>Mucoromycotina</taxon>
        <taxon>Mucoromycetes</taxon>
        <taxon>Mucorales</taxon>
        <taxon>Cunninghamellaceae</taxon>
        <taxon>Absidia</taxon>
    </lineage>
</organism>
<dbReference type="EMBL" id="MCGE01000017">
    <property type="protein sequence ID" value="ORZ13213.1"/>
    <property type="molecule type" value="Genomic_DNA"/>
</dbReference>
<comment type="caution">
    <text evidence="2">The sequence shown here is derived from an EMBL/GenBank/DDBJ whole genome shotgun (WGS) entry which is preliminary data.</text>
</comment>
<gene>
    <name evidence="2" type="ORF">BCR42DRAFT_72819</name>
</gene>
<dbReference type="AlphaFoldDB" id="A0A1X2IB98"/>
<reference evidence="2 3" key="1">
    <citation type="submission" date="2016-07" db="EMBL/GenBank/DDBJ databases">
        <title>Pervasive Adenine N6-methylation of Active Genes in Fungi.</title>
        <authorList>
            <consortium name="DOE Joint Genome Institute"/>
            <person name="Mondo S.J."/>
            <person name="Dannebaum R.O."/>
            <person name="Kuo R.C."/>
            <person name="Labutti K."/>
            <person name="Haridas S."/>
            <person name="Kuo A."/>
            <person name="Salamov A."/>
            <person name="Ahrendt S.R."/>
            <person name="Lipzen A."/>
            <person name="Sullivan W."/>
            <person name="Andreopoulos W.B."/>
            <person name="Clum A."/>
            <person name="Lindquist E."/>
            <person name="Daum C."/>
            <person name="Ramamoorthy G.K."/>
            <person name="Gryganskyi A."/>
            <person name="Culley D."/>
            <person name="Magnuson J.K."/>
            <person name="James T.Y."/>
            <person name="O'Malley M.A."/>
            <person name="Stajich J.E."/>
            <person name="Spatafora J.W."/>
            <person name="Visel A."/>
            <person name="Grigoriev I.V."/>
        </authorList>
    </citation>
    <scope>NUCLEOTIDE SEQUENCE [LARGE SCALE GENOMIC DNA]</scope>
    <source>
        <strain evidence="2 3">NRRL 1336</strain>
    </source>
</reference>
<accession>A0A1X2IB98</accession>
<keyword evidence="3" id="KW-1185">Reference proteome</keyword>
<protein>
    <submittedName>
        <fullName evidence="2">Uncharacterized protein</fullName>
    </submittedName>
</protein>
<proteinExistence type="predicted"/>
<evidence type="ECO:0000313" key="3">
    <source>
        <dbReference type="Proteomes" id="UP000193560"/>
    </source>
</evidence>
<dbReference type="OrthoDB" id="2289197at2759"/>
<name>A0A1X2IB98_9FUNG</name>
<feature type="region of interest" description="Disordered" evidence="1">
    <location>
        <begin position="85"/>
        <end position="105"/>
    </location>
</feature>